<reference evidence="2" key="1">
    <citation type="submission" date="2022-06" db="EMBL/GenBank/DDBJ databases">
        <title>Akkermansia biwalacus sp. nov., an anaerobic mucin-degrading bacterium isolated from human intestine.</title>
        <authorList>
            <person name="Kobayashi Y."/>
            <person name="Inoue S."/>
            <person name="Kawahara T."/>
            <person name="Kohda N."/>
        </authorList>
    </citation>
    <scope>NUCLEOTIDE SEQUENCE</scope>
    <source>
        <strain evidence="2">WON2089</strain>
    </source>
</reference>
<evidence type="ECO:0000313" key="2">
    <source>
        <dbReference type="EMBL" id="BDL43948.1"/>
    </source>
</evidence>
<organism evidence="2 3">
    <name type="scientific">Akkermansia biwaensis</name>
    <dbReference type="NCBI Taxonomy" id="2946555"/>
    <lineage>
        <taxon>Bacteria</taxon>
        <taxon>Pseudomonadati</taxon>
        <taxon>Verrucomicrobiota</taxon>
        <taxon>Verrucomicrobiia</taxon>
        <taxon>Verrucomicrobiales</taxon>
        <taxon>Akkermansiaceae</taxon>
        <taxon>Akkermansia</taxon>
    </lineage>
</organism>
<dbReference type="InterPro" id="IPR038726">
    <property type="entry name" value="PDDEXK_AddAB-type"/>
</dbReference>
<accession>A0ABN6QIE4</accession>
<gene>
    <name evidence="2" type="ORF">Abiwalacus_15220</name>
</gene>
<keyword evidence="3" id="KW-1185">Reference proteome</keyword>
<feature type="domain" description="PD-(D/E)XK endonuclease-like" evidence="1">
    <location>
        <begin position="39"/>
        <end position="283"/>
    </location>
</feature>
<dbReference type="Gene3D" id="3.90.320.10">
    <property type="match status" value="1"/>
</dbReference>
<sequence length="289" mass="32137">MIAPVTCPIRSSSLPPAIALVKKFPSEASPTSAIRPDYLSPSSAKSYLSCSLRFFFEKVAQIRKPTTVALHVGKAIHATLQSFNIARWRGEDSSETAMEEAFSAHFLELEKAEGPVDYADEETRQKVRSCAWNTVKAYMASNEVVSQMPLGVEVGLSAIIPGLPVPVRGVIDLVQHDLTAVDYKSAAAKPDAGHAAFDHELQLVTYQMMIEEATGDTPPSLDLIYLVKTKTPQVIRVKTPPANEQRKQRITDLYRIAYEGITTERFHPQPGMQCSWCQYMKECSGWYRQ</sequence>
<dbReference type="Proteomes" id="UP001062263">
    <property type="component" value="Chromosome"/>
</dbReference>
<evidence type="ECO:0000313" key="3">
    <source>
        <dbReference type="Proteomes" id="UP001062263"/>
    </source>
</evidence>
<proteinExistence type="predicted"/>
<dbReference type="Pfam" id="PF12705">
    <property type="entry name" value="PDDEXK_1"/>
    <property type="match status" value="1"/>
</dbReference>
<dbReference type="EMBL" id="AP025943">
    <property type="protein sequence ID" value="BDL43948.1"/>
    <property type="molecule type" value="Genomic_DNA"/>
</dbReference>
<name>A0ABN6QIE4_9BACT</name>
<evidence type="ECO:0000259" key="1">
    <source>
        <dbReference type="Pfam" id="PF12705"/>
    </source>
</evidence>
<dbReference type="RefSeq" id="WP_215435245.1">
    <property type="nucleotide sequence ID" value="NZ_AP025943.1"/>
</dbReference>
<dbReference type="InterPro" id="IPR011604">
    <property type="entry name" value="PDDEXK-like_dom_sf"/>
</dbReference>
<protein>
    <recommendedName>
        <fullName evidence="1">PD-(D/E)XK endonuclease-like domain-containing protein</fullName>
    </recommendedName>
</protein>